<keyword evidence="1" id="KW-0175">Coiled coil</keyword>
<dbReference type="RefSeq" id="WP_092639481.1">
    <property type="nucleotide sequence ID" value="NZ_FNID01000012.1"/>
</dbReference>
<dbReference type="AlphaFoldDB" id="A0A1G9Z3G1"/>
<keyword evidence="2" id="KW-0472">Membrane</keyword>
<feature type="transmembrane region" description="Helical" evidence="2">
    <location>
        <begin position="347"/>
        <end position="368"/>
    </location>
</feature>
<reference evidence="3 4" key="1">
    <citation type="submission" date="2016-10" db="EMBL/GenBank/DDBJ databases">
        <authorList>
            <person name="de Groot N.N."/>
        </authorList>
    </citation>
    <scope>NUCLEOTIDE SEQUENCE [LARGE SCALE GENOMIC DNA]</scope>
    <source>
        <strain evidence="3 4">CGMCC 1.5012</strain>
    </source>
</reference>
<dbReference type="EMBL" id="FNID01000012">
    <property type="protein sequence ID" value="SDN15321.1"/>
    <property type="molecule type" value="Genomic_DNA"/>
</dbReference>
<keyword evidence="2" id="KW-1133">Transmembrane helix</keyword>
<sequence length="476" mass="51154">MSQTFGAVFKLTDNYTATMTKIMNSTDSAENKIKKAKKANEEYSNSFKRIKNSAQDAGGGLNTIMNRLTGMITLAYAGRKAFDLMMSALNTSALQKTQETTFQALLKNDKVGSQLYQYVGQYAQKSALGREDIAKGVTSFLSTTRDLNQIERLIKMTERLYAKDPTQGAQGAVFALKEVLAGDVVSMRDRYGITGFSGEKIRNMSAQGDTAGMLDYIDQQLNRFGATQEVVDRNFAGLLTQANVFASNMKTAIGDAATPVMENLAGVMMRLNEMMQAGRFQPFINMMVNGMQMIGNGIAWVVENINVIAPLVVGFTTSILIYKGAMMVAALWTTITGIAVNALAGNLIMAGAILAGVTAGALTLSAAFQDIDASGVKDLNGVNPSELSKGLASAPVEVTNSSAIPVKGEVSIESEDMRYLIDLESQKFFAKFSVAHLAPQINNTFGDIHQTADVSQIEGVIANIITEEIETCADGV</sequence>
<dbReference type="STRING" id="258515.SAMN05192585_11263"/>
<protein>
    <recommendedName>
        <fullName evidence="5">Tape measure domain-containing protein</fullName>
    </recommendedName>
</protein>
<keyword evidence="2" id="KW-0812">Transmembrane</keyword>
<organism evidence="3 4">
    <name type="scientific">Acetanaerobacterium elongatum</name>
    <dbReference type="NCBI Taxonomy" id="258515"/>
    <lineage>
        <taxon>Bacteria</taxon>
        <taxon>Bacillati</taxon>
        <taxon>Bacillota</taxon>
        <taxon>Clostridia</taxon>
        <taxon>Eubacteriales</taxon>
        <taxon>Oscillospiraceae</taxon>
        <taxon>Acetanaerobacterium</taxon>
    </lineage>
</organism>
<dbReference type="OrthoDB" id="1677957at2"/>
<feature type="coiled-coil region" evidence="1">
    <location>
        <begin position="26"/>
        <end position="53"/>
    </location>
</feature>
<name>A0A1G9Z3G1_9FIRM</name>
<feature type="transmembrane region" description="Helical" evidence="2">
    <location>
        <begin position="308"/>
        <end position="335"/>
    </location>
</feature>
<dbReference type="Proteomes" id="UP000199182">
    <property type="component" value="Unassembled WGS sequence"/>
</dbReference>
<evidence type="ECO:0000313" key="4">
    <source>
        <dbReference type="Proteomes" id="UP000199182"/>
    </source>
</evidence>
<evidence type="ECO:0000256" key="1">
    <source>
        <dbReference type="SAM" id="Coils"/>
    </source>
</evidence>
<keyword evidence="4" id="KW-1185">Reference proteome</keyword>
<evidence type="ECO:0000313" key="3">
    <source>
        <dbReference type="EMBL" id="SDN15321.1"/>
    </source>
</evidence>
<evidence type="ECO:0008006" key="5">
    <source>
        <dbReference type="Google" id="ProtNLM"/>
    </source>
</evidence>
<proteinExistence type="predicted"/>
<accession>A0A1G9Z3G1</accession>
<gene>
    <name evidence="3" type="ORF">SAMN05192585_11263</name>
</gene>
<evidence type="ECO:0000256" key="2">
    <source>
        <dbReference type="SAM" id="Phobius"/>
    </source>
</evidence>